<accession>A0A2T3HQI9</accession>
<gene>
    <name evidence="1" type="ORF">C7T94_00905</name>
</gene>
<dbReference type="Pfam" id="PF05096">
    <property type="entry name" value="Glu_cyclase_2"/>
    <property type="match status" value="1"/>
</dbReference>
<dbReference type="PANTHER" id="PTHR31270:SF1">
    <property type="entry name" value="GLUTAMINYL-PEPTIDE CYCLOTRANSFERASE"/>
    <property type="match status" value="1"/>
</dbReference>
<organism evidence="1 2">
    <name type="scientific">Pedobacter yulinensis</name>
    <dbReference type="NCBI Taxonomy" id="2126353"/>
    <lineage>
        <taxon>Bacteria</taxon>
        <taxon>Pseudomonadati</taxon>
        <taxon>Bacteroidota</taxon>
        <taxon>Sphingobacteriia</taxon>
        <taxon>Sphingobacteriales</taxon>
        <taxon>Sphingobacteriaceae</taxon>
        <taxon>Pedobacter</taxon>
    </lineage>
</organism>
<keyword evidence="2" id="KW-1185">Reference proteome</keyword>
<dbReference type="SUPFAM" id="SSF50969">
    <property type="entry name" value="YVTN repeat-like/Quinoprotein amine dehydrogenase"/>
    <property type="match status" value="1"/>
</dbReference>
<keyword evidence="1" id="KW-0808">Transferase</keyword>
<dbReference type="InterPro" id="IPR011044">
    <property type="entry name" value="Quino_amine_DH_bsu"/>
</dbReference>
<comment type="caution">
    <text evidence="1">The sequence shown here is derived from an EMBL/GenBank/DDBJ whole genome shotgun (WGS) entry which is preliminary data.</text>
</comment>
<dbReference type="Gene3D" id="2.130.10.10">
    <property type="entry name" value="YVTN repeat-like/Quinoprotein amine dehydrogenase"/>
    <property type="match status" value="1"/>
</dbReference>
<dbReference type="GO" id="GO:0016603">
    <property type="term" value="F:glutaminyl-peptide cyclotransferase activity"/>
    <property type="evidence" value="ECO:0007669"/>
    <property type="project" value="InterPro"/>
</dbReference>
<protein>
    <submittedName>
        <fullName evidence="1">Glutamine cyclotransferase</fullName>
    </submittedName>
</protein>
<dbReference type="InterPro" id="IPR015943">
    <property type="entry name" value="WD40/YVTN_repeat-like_dom_sf"/>
</dbReference>
<dbReference type="AlphaFoldDB" id="A0A2T3HQI9"/>
<evidence type="ECO:0000313" key="2">
    <source>
        <dbReference type="Proteomes" id="UP000240912"/>
    </source>
</evidence>
<proteinExistence type="predicted"/>
<evidence type="ECO:0000313" key="1">
    <source>
        <dbReference type="EMBL" id="PST84724.1"/>
    </source>
</evidence>
<dbReference type="OrthoDB" id="9783700at2"/>
<sequence length="356" mass="40452">MHFGLLTMNKICFYVIFLSLAFGCRERAHLIDFRSPFQGENFKSGETIKVQLDLPGSLRPDSVVYHVDGRSLARKRGKEALSLPSATLGLGFRQLRALVYTANRIDTVQTNVVIRSGRKPDRYTFKVRNVFPHDTSAYTQGLEFHEGRFLESTGQRGHSRLRWVDPVTGKVMREVSLDKKYFAEGVTRVGNRIIQLTWQEKTGLVYDAATLEQTGSFPYQNSPEGWGLCYDGSRLLKSDGSNRIWFLNRETYKEEGFIEIYDDKGAIDRLNELEYIDGKIFANVYGQEKIIMIDPATGAVTGEADLTGLLPKDYFKDEMAASNNVLNGIAYDQARKRLFVGGKKWPKIFEISLVRN</sequence>
<dbReference type="EMBL" id="PYLS01000001">
    <property type="protein sequence ID" value="PST84724.1"/>
    <property type="molecule type" value="Genomic_DNA"/>
</dbReference>
<dbReference type="Proteomes" id="UP000240912">
    <property type="component" value="Unassembled WGS sequence"/>
</dbReference>
<name>A0A2T3HQI9_9SPHI</name>
<reference evidence="1 2" key="1">
    <citation type="submission" date="2018-03" db="EMBL/GenBank/DDBJ databases">
        <authorList>
            <person name="Keele B.F."/>
        </authorList>
    </citation>
    <scope>NUCLEOTIDE SEQUENCE [LARGE SCALE GENOMIC DNA]</scope>
    <source>
        <strain evidence="1 2">YL28-9</strain>
    </source>
</reference>
<dbReference type="PANTHER" id="PTHR31270">
    <property type="entry name" value="GLUTAMINYL-PEPTIDE CYCLOTRANSFERASE"/>
    <property type="match status" value="1"/>
</dbReference>
<dbReference type="InterPro" id="IPR007788">
    <property type="entry name" value="QCT"/>
</dbReference>